<evidence type="ECO:0000313" key="1">
    <source>
        <dbReference type="EMBL" id="KAK2757765.1"/>
    </source>
</evidence>
<keyword evidence="2" id="KW-1185">Reference proteome</keyword>
<proteinExistence type="predicted"/>
<name>A0AAD9YBH7_COLKA</name>
<dbReference type="EMBL" id="VYYT01000198">
    <property type="protein sequence ID" value="KAK2757765.1"/>
    <property type="molecule type" value="Genomic_DNA"/>
</dbReference>
<accession>A0AAD9YBH7</accession>
<comment type="caution">
    <text evidence="1">The sequence shown here is derived from an EMBL/GenBank/DDBJ whole genome shotgun (WGS) entry which is preliminary data.</text>
</comment>
<reference evidence="1" key="1">
    <citation type="submission" date="2023-02" db="EMBL/GenBank/DDBJ databases">
        <title>Colletotrichum kahawae CIFC_Que2 genome sequencing and assembly.</title>
        <authorList>
            <person name="Baroncelli R."/>
        </authorList>
    </citation>
    <scope>NUCLEOTIDE SEQUENCE</scope>
    <source>
        <strain evidence="1">CIFC_Que2</strain>
    </source>
</reference>
<sequence>MRRRRRCVTADGHRGGRRFSHRSHMAASHITFSLRNGLWDGWCLFLSCDGLGGSVIPSGWKLCQSLVLVVYRRCLVMLRAGGPRVRLFFVL</sequence>
<gene>
    <name evidence="1" type="ORF">CKAH01_16966</name>
</gene>
<dbReference type="AlphaFoldDB" id="A0AAD9YBH7"/>
<organism evidence="1 2">
    <name type="scientific">Colletotrichum kahawae</name>
    <name type="common">Coffee berry disease fungus</name>
    <dbReference type="NCBI Taxonomy" id="34407"/>
    <lineage>
        <taxon>Eukaryota</taxon>
        <taxon>Fungi</taxon>
        <taxon>Dikarya</taxon>
        <taxon>Ascomycota</taxon>
        <taxon>Pezizomycotina</taxon>
        <taxon>Sordariomycetes</taxon>
        <taxon>Hypocreomycetidae</taxon>
        <taxon>Glomerellales</taxon>
        <taxon>Glomerellaceae</taxon>
        <taxon>Colletotrichum</taxon>
        <taxon>Colletotrichum gloeosporioides species complex</taxon>
    </lineage>
</organism>
<dbReference type="Proteomes" id="UP001281614">
    <property type="component" value="Unassembled WGS sequence"/>
</dbReference>
<protein>
    <submittedName>
        <fullName evidence="1">Uncharacterized protein</fullName>
    </submittedName>
</protein>
<evidence type="ECO:0000313" key="2">
    <source>
        <dbReference type="Proteomes" id="UP001281614"/>
    </source>
</evidence>